<protein>
    <recommendedName>
        <fullName evidence="7">Glyoxylate reductase</fullName>
    </recommendedName>
</protein>
<feature type="domain" description="D-isomer specific 2-hydroxyacid dehydrogenase NAD-binding" evidence="4">
    <location>
        <begin position="118"/>
        <end position="320"/>
    </location>
</feature>
<dbReference type="PANTHER" id="PTHR10996:SF277">
    <property type="entry name" value="GLYOXYLATE REDUCTASE_HYDROXYPYRUVATE REDUCTASE"/>
    <property type="match status" value="1"/>
</dbReference>
<reference evidence="5 6" key="1">
    <citation type="submission" date="2014-04" db="EMBL/GenBank/DDBJ databases">
        <authorList>
            <consortium name="DOE Joint Genome Institute"/>
            <person name="Kuo A."/>
            <person name="Zuccaro A."/>
            <person name="Kohler A."/>
            <person name="Nagy L.G."/>
            <person name="Floudas D."/>
            <person name="Copeland A."/>
            <person name="Barry K.W."/>
            <person name="Cichocki N."/>
            <person name="Veneault-Fourrey C."/>
            <person name="LaButti K."/>
            <person name="Lindquist E.A."/>
            <person name="Lipzen A."/>
            <person name="Lundell T."/>
            <person name="Morin E."/>
            <person name="Murat C."/>
            <person name="Sun H."/>
            <person name="Tunlid A."/>
            <person name="Henrissat B."/>
            <person name="Grigoriev I.V."/>
            <person name="Hibbett D.S."/>
            <person name="Martin F."/>
            <person name="Nordberg H.P."/>
            <person name="Cantor M.N."/>
            <person name="Hua S.X."/>
        </authorList>
    </citation>
    <scope>NUCLEOTIDE SEQUENCE [LARGE SCALE GENOMIC DNA]</scope>
    <source>
        <strain evidence="5 6">MAFF 305830</strain>
    </source>
</reference>
<dbReference type="EMBL" id="KN824277">
    <property type="protein sequence ID" value="KIM33884.1"/>
    <property type="molecule type" value="Genomic_DNA"/>
</dbReference>
<dbReference type="OrthoDB" id="9991913at2759"/>
<evidence type="ECO:0000256" key="2">
    <source>
        <dbReference type="RuleBase" id="RU003719"/>
    </source>
</evidence>
<dbReference type="GO" id="GO:0030267">
    <property type="term" value="F:glyoxylate reductase (NADPH) activity"/>
    <property type="evidence" value="ECO:0007669"/>
    <property type="project" value="TreeGrafter"/>
</dbReference>
<gene>
    <name evidence="5" type="ORF">M408DRAFT_325454</name>
</gene>
<evidence type="ECO:0000259" key="4">
    <source>
        <dbReference type="Pfam" id="PF02826"/>
    </source>
</evidence>
<dbReference type="SUPFAM" id="SSF51735">
    <property type="entry name" value="NAD(P)-binding Rossmann-fold domains"/>
    <property type="match status" value="1"/>
</dbReference>
<dbReference type="GO" id="GO:0051287">
    <property type="term" value="F:NAD binding"/>
    <property type="evidence" value="ECO:0007669"/>
    <property type="project" value="InterPro"/>
</dbReference>
<dbReference type="InterPro" id="IPR036291">
    <property type="entry name" value="NAD(P)-bd_dom_sf"/>
</dbReference>
<dbReference type="InterPro" id="IPR006140">
    <property type="entry name" value="D-isomer_DH_NAD-bd"/>
</dbReference>
<reference evidence="6" key="2">
    <citation type="submission" date="2015-01" db="EMBL/GenBank/DDBJ databases">
        <title>Evolutionary Origins and Diversification of the Mycorrhizal Mutualists.</title>
        <authorList>
            <consortium name="DOE Joint Genome Institute"/>
            <consortium name="Mycorrhizal Genomics Consortium"/>
            <person name="Kohler A."/>
            <person name="Kuo A."/>
            <person name="Nagy L.G."/>
            <person name="Floudas D."/>
            <person name="Copeland A."/>
            <person name="Barry K.W."/>
            <person name="Cichocki N."/>
            <person name="Veneault-Fourrey C."/>
            <person name="LaButti K."/>
            <person name="Lindquist E.A."/>
            <person name="Lipzen A."/>
            <person name="Lundell T."/>
            <person name="Morin E."/>
            <person name="Murat C."/>
            <person name="Riley R."/>
            <person name="Ohm R."/>
            <person name="Sun H."/>
            <person name="Tunlid A."/>
            <person name="Henrissat B."/>
            <person name="Grigoriev I.V."/>
            <person name="Hibbett D.S."/>
            <person name="Martin F."/>
        </authorList>
    </citation>
    <scope>NUCLEOTIDE SEQUENCE [LARGE SCALE GENOMIC DNA]</scope>
    <source>
        <strain evidence="6">MAFF 305830</strain>
    </source>
</reference>
<organism evidence="5 6">
    <name type="scientific">Serendipita vermifera MAFF 305830</name>
    <dbReference type="NCBI Taxonomy" id="933852"/>
    <lineage>
        <taxon>Eukaryota</taxon>
        <taxon>Fungi</taxon>
        <taxon>Dikarya</taxon>
        <taxon>Basidiomycota</taxon>
        <taxon>Agaricomycotina</taxon>
        <taxon>Agaricomycetes</taxon>
        <taxon>Sebacinales</taxon>
        <taxon>Serendipitaceae</taxon>
        <taxon>Serendipita</taxon>
    </lineage>
</organism>
<dbReference type="CDD" id="cd05301">
    <property type="entry name" value="GDH"/>
    <property type="match status" value="1"/>
</dbReference>
<dbReference type="Gene3D" id="3.40.50.720">
    <property type="entry name" value="NAD(P)-binding Rossmann-like Domain"/>
    <property type="match status" value="2"/>
</dbReference>
<proteinExistence type="inferred from homology"/>
<evidence type="ECO:0000313" key="6">
    <source>
        <dbReference type="Proteomes" id="UP000054097"/>
    </source>
</evidence>
<evidence type="ECO:0008006" key="7">
    <source>
        <dbReference type="Google" id="ProtNLM"/>
    </source>
</evidence>
<dbReference type="PANTHER" id="PTHR10996">
    <property type="entry name" value="2-HYDROXYACID DEHYDROGENASE-RELATED"/>
    <property type="match status" value="1"/>
</dbReference>
<dbReference type="InterPro" id="IPR050223">
    <property type="entry name" value="D-isomer_2-hydroxyacid_DH"/>
</dbReference>
<dbReference type="GO" id="GO:0016618">
    <property type="term" value="F:hydroxypyruvate reductase [NAD(P)H] activity"/>
    <property type="evidence" value="ECO:0007669"/>
    <property type="project" value="TreeGrafter"/>
</dbReference>
<dbReference type="Proteomes" id="UP000054097">
    <property type="component" value="Unassembled WGS sequence"/>
</dbReference>
<keyword evidence="1 2" id="KW-0560">Oxidoreductase</keyword>
<dbReference type="GO" id="GO:0005829">
    <property type="term" value="C:cytosol"/>
    <property type="evidence" value="ECO:0007669"/>
    <property type="project" value="TreeGrafter"/>
</dbReference>
<accession>A0A0C3BP58</accession>
<evidence type="ECO:0000256" key="1">
    <source>
        <dbReference type="ARBA" id="ARBA00023002"/>
    </source>
</evidence>
<dbReference type="Pfam" id="PF00389">
    <property type="entry name" value="2-Hacid_dh"/>
    <property type="match status" value="1"/>
</dbReference>
<name>A0A0C3BP58_SERVB</name>
<dbReference type="Pfam" id="PF02826">
    <property type="entry name" value="2-Hacid_dh_C"/>
    <property type="match status" value="1"/>
</dbReference>
<sequence>MSEKKRIVISRYIGERAMSLLNELDRDEWDIILWKENEPASREWIEKNVPNATGLLVLLTDKVNESLLEIAGPSLRIVSTMSVGYDHVDTSALRKRGIKLGFTPDVLTFAVADLTVLLCLMATRNAGEGLTLVKNGQWPNLAFGPFTLCGPQIGAGVDGTKPYTVGFVGFGRIAQATLKRLAPYDISRCIYTNSTSRQAPGPQAPSEADKELAKSLGVGEIFAAPLDYVAKESDLVIVLAPGGPSTMHIIDERFLRAMKNHAVLVNTSRGTLVDTDALVTALREKWIWGTGLDVVEGEPLIKADHPLLALPRAVVLPHIGSATTDTREAMAMLAVTNLVNGVLGRELEREVKI</sequence>
<evidence type="ECO:0000313" key="5">
    <source>
        <dbReference type="EMBL" id="KIM33884.1"/>
    </source>
</evidence>
<dbReference type="InterPro" id="IPR006139">
    <property type="entry name" value="D-isomer_2_OHA_DH_cat_dom"/>
</dbReference>
<dbReference type="AlphaFoldDB" id="A0A0C3BP58"/>
<feature type="domain" description="D-isomer specific 2-hydroxyacid dehydrogenase catalytic" evidence="3">
    <location>
        <begin position="8"/>
        <end position="351"/>
    </location>
</feature>
<evidence type="ECO:0000259" key="3">
    <source>
        <dbReference type="Pfam" id="PF00389"/>
    </source>
</evidence>
<dbReference type="SUPFAM" id="SSF52283">
    <property type="entry name" value="Formate/glycerate dehydrogenase catalytic domain-like"/>
    <property type="match status" value="1"/>
</dbReference>
<dbReference type="HOGENOM" id="CLU_019796_1_2_1"/>
<comment type="similarity">
    <text evidence="2">Belongs to the D-isomer specific 2-hydroxyacid dehydrogenase family.</text>
</comment>
<keyword evidence="6" id="KW-1185">Reference proteome</keyword>
<dbReference type="STRING" id="933852.A0A0C3BP58"/>